<proteinExistence type="predicted"/>
<dbReference type="SUPFAM" id="SSF46785">
    <property type="entry name" value="Winged helix' DNA-binding domain"/>
    <property type="match status" value="1"/>
</dbReference>
<dbReference type="AlphaFoldDB" id="A0A6S5CAL4"/>
<reference evidence="1 2" key="1">
    <citation type="submission" date="2019-12" db="EMBL/GenBank/DDBJ databases">
        <title>complete genome sequences of Aeromonas veronii str. WP3-W19-ESBL-03 isolated from wastewater treatment plant effluent.</title>
        <authorList>
            <person name="Sekizuka T."/>
            <person name="Itokawa K."/>
            <person name="Yatsu K."/>
            <person name="Inamine Y."/>
            <person name="Kuroda M."/>
        </authorList>
    </citation>
    <scope>NUCLEOTIDE SEQUENCE [LARGE SCALE GENOMIC DNA]</scope>
    <source>
        <strain evidence="1 2">WP3-W19-ESBL-03</strain>
    </source>
</reference>
<dbReference type="InterPro" id="IPR036388">
    <property type="entry name" value="WH-like_DNA-bd_sf"/>
</dbReference>
<organism evidence="1 2">
    <name type="scientific">Aeromonas veronii</name>
    <dbReference type="NCBI Taxonomy" id="654"/>
    <lineage>
        <taxon>Bacteria</taxon>
        <taxon>Pseudomonadati</taxon>
        <taxon>Pseudomonadota</taxon>
        <taxon>Gammaproteobacteria</taxon>
        <taxon>Aeromonadales</taxon>
        <taxon>Aeromonadaceae</taxon>
        <taxon>Aeromonas</taxon>
    </lineage>
</organism>
<accession>A0A6S5CAL4</accession>
<dbReference type="InterPro" id="IPR036390">
    <property type="entry name" value="WH_DNA-bd_sf"/>
</dbReference>
<evidence type="ECO:0000313" key="2">
    <source>
        <dbReference type="Proteomes" id="UP000515442"/>
    </source>
</evidence>
<dbReference type="Proteomes" id="UP000515442">
    <property type="component" value="Chromosome"/>
</dbReference>
<name>A0A6S5CAL4_AERVE</name>
<gene>
    <name evidence="1" type="ORF">WP3W19E03_37170</name>
</gene>
<dbReference type="Gene3D" id="1.10.10.10">
    <property type="entry name" value="Winged helix-like DNA-binding domain superfamily/Winged helix DNA-binding domain"/>
    <property type="match status" value="1"/>
</dbReference>
<protein>
    <submittedName>
        <fullName evidence="1">Transcriptional regulator</fullName>
    </submittedName>
</protein>
<evidence type="ECO:0000313" key="1">
    <source>
        <dbReference type="EMBL" id="BBR41192.1"/>
    </source>
</evidence>
<sequence>MTVAPHNGVMNASTDKILFLLKSHGPQSAAALGEQLQMTSMGARQHLLALEQEGWVTFSDEARGRGRPVRLWQLTEQAWQRFPDSHSDLTVQLIDNVRELFGEEGMERLILQREQQMLARYQEALGSHGLSGRLAALRELRSREGYMAEIRREEDGSWLLWESHCPICAAARSCRGFCRSELALFRQLLAPATVEREQYLLDGAHRCLYRITPTAL</sequence>
<dbReference type="EMBL" id="AP022038">
    <property type="protein sequence ID" value="BBR41192.1"/>
    <property type="molecule type" value="Genomic_DNA"/>
</dbReference>